<keyword evidence="3" id="KW-0812">Transmembrane</keyword>
<dbReference type="EMBL" id="BA000035">
    <property type="protein sequence ID" value="BAC19469.1"/>
    <property type="molecule type" value="Genomic_DNA"/>
</dbReference>
<proteinExistence type="predicted"/>
<accession>Q8FM48</accession>
<feature type="domain" description="DUF1707" evidence="4">
    <location>
        <begin position="21"/>
        <end position="73"/>
    </location>
</feature>
<dbReference type="Pfam" id="PF08044">
    <property type="entry name" value="DUF1707"/>
    <property type="match status" value="1"/>
</dbReference>
<dbReference type="InterPro" id="IPR012551">
    <property type="entry name" value="DUF1707_SHOCT-like"/>
</dbReference>
<dbReference type="eggNOG" id="ENOG50339YM">
    <property type="taxonomic scope" value="Bacteria"/>
</dbReference>
<feature type="coiled-coil region" evidence="1">
    <location>
        <begin position="162"/>
        <end position="189"/>
    </location>
</feature>
<feature type="region of interest" description="Disordered" evidence="2">
    <location>
        <begin position="1"/>
        <end position="22"/>
    </location>
</feature>
<name>Q8FM48_COREF</name>
<evidence type="ECO:0000256" key="3">
    <source>
        <dbReference type="SAM" id="Phobius"/>
    </source>
</evidence>
<keyword evidence="6" id="KW-1185">Reference proteome</keyword>
<feature type="transmembrane region" description="Helical" evidence="3">
    <location>
        <begin position="104"/>
        <end position="121"/>
    </location>
</feature>
<dbReference type="STRING" id="196164.gene:10743106"/>
<evidence type="ECO:0000313" key="5">
    <source>
        <dbReference type="EMBL" id="BAC19469.1"/>
    </source>
</evidence>
<evidence type="ECO:0000259" key="4">
    <source>
        <dbReference type="Pfam" id="PF08044"/>
    </source>
</evidence>
<dbReference type="KEGG" id="cef:CE2659"/>
<evidence type="ECO:0000256" key="2">
    <source>
        <dbReference type="SAM" id="MobiDB-lite"/>
    </source>
</evidence>
<keyword evidence="3" id="KW-0472">Membrane</keyword>
<keyword evidence="3" id="KW-1133">Transmembrane helix</keyword>
<protein>
    <recommendedName>
        <fullName evidence="4">DUF1707 domain-containing protein</fullName>
    </recommendedName>
</protein>
<dbReference type="AlphaFoldDB" id="Q8FM48"/>
<reference evidence="5 6" key="1">
    <citation type="journal article" date="2003" name="Genome Res.">
        <title>Comparative complete genome sequence analysis of the amino acid replacements responsible for the thermostability of Corynebacterium efficiens.</title>
        <authorList>
            <person name="Nishio Y."/>
            <person name="Nakamura Y."/>
            <person name="Kawarabayasi Y."/>
            <person name="Usuda Y."/>
            <person name="Kimura E."/>
            <person name="Sugimoto S."/>
            <person name="Matsui K."/>
            <person name="Yamagishi A."/>
            <person name="Kikuchi H."/>
            <person name="Ikeo K."/>
            <person name="Gojobori T."/>
        </authorList>
    </citation>
    <scope>NUCLEOTIDE SEQUENCE [LARGE SCALE GENOMIC DNA]</scope>
    <source>
        <strain evidence="6">DSM 44549 / YS-314 / AJ 12310 / JCM 11189 / NBRC 100395</strain>
    </source>
</reference>
<sequence length="207" mass="22645">MSTHRTSVGDMGRQFPGDPHVRVSDSERSAALAALGQFYAEGRLSMEETDERCSAVAAATTREDLNKLFIDLPQREIAVAAGQEMTYTASEVNELHRKGARPRAGILGLTTVGAITGTAALASTTPFAAVLLALIPIVFILLYVMKVGPAEWYAPSARQLERERLAELRKEEKIRAAELRAQRKELTGKITNRALKAAEDALNNRRK</sequence>
<organism evidence="5 6">
    <name type="scientific">Corynebacterium efficiens (strain DSM 44549 / YS-314 / AJ 12310 / JCM 11189 / NBRC 100395)</name>
    <dbReference type="NCBI Taxonomy" id="196164"/>
    <lineage>
        <taxon>Bacteria</taxon>
        <taxon>Bacillati</taxon>
        <taxon>Actinomycetota</taxon>
        <taxon>Actinomycetes</taxon>
        <taxon>Mycobacteriales</taxon>
        <taxon>Corynebacteriaceae</taxon>
        <taxon>Corynebacterium</taxon>
    </lineage>
</organism>
<dbReference type="Proteomes" id="UP000001409">
    <property type="component" value="Chromosome"/>
</dbReference>
<evidence type="ECO:0000256" key="1">
    <source>
        <dbReference type="SAM" id="Coils"/>
    </source>
</evidence>
<evidence type="ECO:0000313" key="6">
    <source>
        <dbReference type="Proteomes" id="UP000001409"/>
    </source>
</evidence>
<feature type="transmembrane region" description="Helical" evidence="3">
    <location>
        <begin position="127"/>
        <end position="145"/>
    </location>
</feature>
<keyword evidence="1" id="KW-0175">Coiled coil</keyword>
<dbReference type="HOGENOM" id="CLU_102484_0_0_11"/>